<evidence type="ECO:0000256" key="1">
    <source>
        <dbReference type="ARBA" id="ARBA00010879"/>
    </source>
</evidence>
<sequence>MGEERETDSFYLGSVHQTGKGSTETWTVSLMLGNTPVMFKIDTGADVTVISEKTFENLQTKRELSEANVVLNSPGGQLNCVGQFRSSIRYKAKQYELTVYVVKGPRVNNLLSGRAAKEMGLVKRIEEVGMAFRDHGILKTEPVKILLKEGAEPYAVNTARQVPLPLLQKVKQELGRMEVSGVIEKVTQATDWCAPMVPVINPIEQVRICVDLKKLNENIKRERFMLPTTDEILAKLTGAKVFTSLDAASGFWQIPLHPESCRLTTFITPFARYCFKRLPFGINIAPEIFQQKMQELLTGLEGVQVYIDDVIVYGASMQEHDTRLKRVVDENGVREDPEKVKAIANLKPQKTCTN</sequence>
<reference evidence="5 6" key="1">
    <citation type="submission" date="2022-01" db="EMBL/GenBank/DDBJ databases">
        <title>A high-quality chromosome-level genome assembly of rohu carp, Labeo rohita.</title>
        <authorList>
            <person name="Arick M.A. II"/>
            <person name="Hsu C.-Y."/>
            <person name="Magbanua Z."/>
            <person name="Pechanova O."/>
            <person name="Grover C."/>
            <person name="Miller E."/>
            <person name="Thrash A."/>
            <person name="Ezzel L."/>
            <person name="Alam S."/>
            <person name="Benzie J."/>
            <person name="Hamilton M."/>
            <person name="Karsi A."/>
            <person name="Lawrence M.L."/>
            <person name="Peterson D.G."/>
        </authorList>
    </citation>
    <scope>NUCLEOTIDE SEQUENCE [LARGE SCALE GENOMIC DNA]</scope>
    <source>
        <strain evidence="6">BAU-BD-2019</strain>
        <tissue evidence="5">Blood</tissue>
    </source>
</reference>
<dbReference type="PANTHER" id="PTHR37984:SF9">
    <property type="entry name" value="INTEGRASE CATALYTIC DOMAIN-CONTAINING PROTEIN"/>
    <property type="match status" value="1"/>
</dbReference>
<comment type="caution">
    <text evidence="5">The sequence shown here is derived from an EMBL/GenBank/DDBJ whole genome shotgun (WGS) entry which is preliminary data.</text>
</comment>
<dbReference type="SUPFAM" id="SSF56672">
    <property type="entry name" value="DNA/RNA polymerases"/>
    <property type="match status" value="1"/>
</dbReference>
<comment type="similarity">
    <text evidence="1">Belongs to the beta type-B retroviral polymerase family. HERV class-II K(HML-2) pol subfamily.</text>
</comment>
<dbReference type="EMBL" id="JACTAM010000016">
    <property type="protein sequence ID" value="KAI2655734.1"/>
    <property type="molecule type" value="Genomic_DNA"/>
</dbReference>
<organism evidence="5 6">
    <name type="scientific">Labeo rohita</name>
    <name type="common">Indian major carp</name>
    <name type="synonym">Cyprinus rohita</name>
    <dbReference type="NCBI Taxonomy" id="84645"/>
    <lineage>
        <taxon>Eukaryota</taxon>
        <taxon>Metazoa</taxon>
        <taxon>Chordata</taxon>
        <taxon>Craniata</taxon>
        <taxon>Vertebrata</taxon>
        <taxon>Euteleostomi</taxon>
        <taxon>Actinopterygii</taxon>
        <taxon>Neopterygii</taxon>
        <taxon>Teleostei</taxon>
        <taxon>Ostariophysi</taxon>
        <taxon>Cypriniformes</taxon>
        <taxon>Cyprinidae</taxon>
        <taxon>Labeoninae</taxon>
        <taxon>Labeonini</taxon>
        <taxon>Labeo</taxon>
    </lineage>
</organism>
<name>A0ABQ8LYK6_LABRO</name>
<keyword evidence="6" id="KW-1185">Reference proteome</keyword>
<dbReference type="Proteomes" id="UP000830375">
    <property type="component" value="Unassembled WGS sequence"/>
</dbReference>
<protein>
    <recommendedName>
        <fullName evidence="2">ribonuclease H</fullName>
        <ecNumber evidence="2">3.1.26.4</ecNumber>
    </recommendedName>
</protein>
<dbReference type="InterPro" id="IPR043128">
    <property type="entry name" value="Rev_trsase/Diguanyl_cyclase"/>
</dbReference>
<evidence type="ECO:0000256" key="2">
    <source>
        <dbReference type="ARBA" id="ARBA00012180"/>
    </source>
</evidence>
<dbReference type="CDD" id="cd01647">
    <property type="entry name" value="RT_LTR"/>
    <property type="match status" value="1"/>
</dbReference>
<dbReference type="PANTHER" id="PTHR37984">
    <property type="entry name" value="PROTEIN CBG26694"/>
    <property type="match status" value="1"/>
</dbReference>
<evidence type="ECO:0000313" key="5">
    <source>
        <dbReference type="EMBL" id="KAI2655734.1"/>
    </source>
</evidence>
<dbReference type="Gene3D" id="3.10.10.10">
    <property type="entry name" value="HIV Type 1 Reverse Transcriptase, subunit A, domain 1"/>
    <property type="match status" value="1"/>
</dbReference>
<dbReference type="PROSITE" id="PS50175">
    <property type="entry name" value="ASP_PROT_RETROV"/>
    <property type="match status" value="1"/>
</dbReference>
<proteinExistence type="inferred from homology"/>
<dbReference type="EC" id="3.1.26.4" evidence="2"/>
<dbReference type="InterPro" id="IPR021109">
    <property type="entry name" value="Peptidase_aspartic_dom_sf"/>
</dbReference>
<dbReference type="Pfam" id="PF00078">
    <property type="entry name" value="RVT_1"/>
    <property type="match status" value="1"/>
</dbReference>
<dbReference type="Gene3D" id="3.30.70.270">
    <property type="match status" value="1"/>
</dbReference>
<dbReference type="SUPFAM" id="SSF50630">
    <property type="entry name" value="Acid proteases"/>
    <property type="match status" value="1"/>
</dbReference>
<keyword evidence="3" id="KW-0378">Hydrolase</keyword>
<dbReference type="InterPro" id="IPR050951">
    <property type="entry name" value="Retrovirus_Pol_polyprotein"/>
</dbReference>
<dbReference type="Gene3D" id="2.40.70.10">
    <property type="entry name" value="Acid Proteases"/>
    <property type="match status" value="1"/>
</dbReference>
<dbReference type="InterPro" id="IPR043502">
    <property type="entry name" value="DNA/RNA_pol_sf"/>
</dbReference>
<dbReference type="InterPro" id="IPR000477">
    <property type="entry name" value="RT_dom"/>
</dbReference>
<evidence type="ECO:0000259" key="4">
    <source>
        <dbReference type="PROSITE" id="PS50175"/>
    </source>
</evidence>
<accession>A0ABQ8LYK6</accession>
<dbReference type="InterPro" id="IPR001995">
    <property type="entry name" value="Peptidase_A2_cat"/>
</dbReference>
<gene>
    <name evidence="5" type="ORF">H4Q32_024338</name>
</gene>
<feature type="domain" description="Peptidase A2" evidence="4">
    <location>
        <begin position="37"/>
        <end position="76"/>
    </location>
</feature>
<evidence type="ECO:0000313" key="6">
    <source>
        <dbReference type="Proteomes" id="UP000830375"/>
    </source>
</evidence>
<evidence type="ECO:0000256" key="3">
    <source>
        <dbReference type="ARBA" id="ARBA00022801"/>
    </source>
</evidence>
<dbReference type="Pfam" id="PF13650">
    <property type="entry name" value="Asp_protease_2"/>
    <property type="match status" value="1"/>
</dbReference>